<accession>A0A803NH17</accession>
<dbReference type="KEGG" id="csav:115715166"/>
<dbReference type="OrthoDB" id="686198at2759"/>
<dbReference type="InterPro" id="IPR045026">
    <property type="entry name" value="LIMYB"/>
</dbReference>
<dbReference type="AlphaFoldDB" id="A0A803NH17"/>
<evidence type="ECO:0000313" key="3">
    <source>
        <dbReference type="Proteomes" id="UP000596661"/>
    </source>
</evidence>
<reference evidence="2" key="2">
    <citation type="submission" date="2021-03" db="UniProtKB">
        <authorList>
            <consortium name="EnsemblPlants"/>
        </authorList>
    </citation>
    <scope>IDENTIFICATION</scope>
</reference>
<sequence length="299" mass="34140">MASESVEIDDACLWGSTIEKIFIDIMVDEVNKGNMKNGQFSSNLWKKILEDLQCKSKRNYSMKQVKQKFNRLRTKYREFNELRKHTGFGWDGPTQTVVAPDEIWENYLRAHPKAAIYRKKGCDHYVLLELIFSKSTASGKFHRSAALGPPNTDDEKEIENDSERIGLNDIDDSASFMGTRLVDEVFRSEAKTSVTSTERKAKRQRSEQMSAAIAAWTEVAKVRVETTLAKAEKNKNAIEGGSGNDEFSVTKCMQVLEGIEGVSDDVYMKAVEKLQNSVWRETFINMSTLRRRAWLDRLV</sequence>
<name>A0A803NH17_CANSA</name>
<reference evidence="2" key="1">
    <citation type="submission" date="2018-11" db="EMBL/GenBank/DDBJ databases">
        <authorList>
            <person name="Grassa J C."/>
        </authorList>
    </citation>
    <scope>NUCLEOTIDE SEQUENCE [LARGE SCALE GENOMIC DNA]</scope>
</reference>
<dbReference type="OMA" id="WDPIANT"/>
<dbReference type="InterPro" id="IPR024752">
    <property type="entry name" value="Myb/SANT-like_dom"/>
</dbReference>
<evidence type="ECO:0000313" key="2">
    <source>
        <dbReference type="EnsemblPlants" id="cds.evm.model.01.1431"/>
    </source>
</evidence>
<dbReference type="Pfam" id="PF12776">
    <property type="entry name" value="Myb_DNA-bind_3"/>
    <property type="match status" value="1"/>
</dbReference>
<proteinExistence type="predicted"/>
<dbReference type="PANTHER" id="PTHR47584:SF14">
    <property type="entry name" value="L10-INTERACTING MYB DOMAIN-CONTAINING PROTEIN-LIKE"/>
    <property type="match status" value="1"/>
</dbReference>
<keyword evidence="3" id="KW-1185">Reference proteome</keyword>
<dbReference type="GeneID" id="115715166"/>
<protein>
    <recommendedName>
        <fullName evidence="1">Myb/SANT-like domain-containing protein</fullName>
    </recommendedName>
</protein>
<dbReference type="Gramene" id="evm.model.01.1431">
    <property type="protein sequence ID" value="cds.evm.model.01.1431"/>
    <property type="gene ID" value="evm.TU.01.1431"/>
</dbReference>
<dbReference type="Proteomes" id="UP000596661">
    <property type="component" value="Chromosome 1"/>
</dbReference>
<dbReference type="EMBL" id="UZAU01000028">
    <property type="status" value="NOT_ANNOTATED_CDS"/>
    <property type="molecule type" value="Genomic_DNA"/>
</dbReference>
<gene>
    <name evidence="2" type="primary">LOC115715166</name>
</gene>
<dbReference type="EnsemblPlants" id="evm.model.01.1431">
    <property type="protein sequence ID" value="cds.evm.model.01.1431"/>
    <property type="gene ID" value="evm.TU.01.1431"/>
</dbReference>
<dbReference type="PANTHER" id="PTHR47584">
    <property type="match status" value="1"/>
</dbReference>
<dbReference type="RefSeq" id="XP_030499847.2">
    <property type="nucleotide sequence ID" value="XM_030643987.2"/>
</dbReference>
<organism evidence="2 3">
    <name type="scientific">Cannabis sativa</name>
    <name type="common">Hemp</name>
    <name type="synonym">Marijuana</name>
    <dbReference type="NCBI Taxonomy" id="3483"/>
    <lineage>
        <taxon>Eukaryota</taxon>
        <taxon>Viridiplantae</taxon>
        <taxon>Streptophyta</taxon>
        <taxon>Embryophyta</taxon>
        <taxon>Tracheophyta</taxon>
        <taxon>Spermatophyta</taxon>
        <taxon>Magnoliopsida</taxon>
        <taxon>eudicotyledons</taxon>
        <taxon>Gunneridae</taxon>
        <taxon>Pentapetalae</taxon>
        <taxon>rosids</taxon>
        <taxon>fabids</taxon>
        <taxon>Rosales</taxon>
        <taxon>Cannabaceae</taxon>
        <taxon>Cannabis</taxon>
    </lineage>
</organism>
<evidence type="ECO:0000259" key="1">
    <source>
        <dbReference type="Pfam" id="PF12776"/>
    </source>
</evidence>
<feature type="domain" description="Myb/SANT-like" evidence="1">
    <location>
        <begin position="14"/>
        <end position="107"/>
    </location>
</feature>